<accession>A0A9E7F4G1</accession>
<feature type="compositionally biased region" description="Basic residues" evidence="1">
    <location>
        <begin position="53"/>
        <end position="63"/>
    </location>
</feature>
<organism evidence="2 3">
    <name type="scientific">Musa troglodytarum</name>
    <name type="common">fe'i banana</name>
    <dbReference type="NCBI Taxonomy" id="320322"/>
    <lineage>
        <taxon>Eukaryota</taxon>
        <taxon>Viridiplantae</taxon>
        <taxon>Streptophyta</taxon>
        <taxon>Embryophyta</taxon>
        <taxon>Tracheophyta</taxon>
        <taxon>Spermatophyta</taxon>
        <taxon>Magnoliopsida</taxon>
        <taxon>Liliopsida</taxon>
        <taxon>Zingiberales</taxon>
        <taxon>Musaceae</taxon>
        <taxon>Musa</taxon>
    </lineage>
</organism>
<name>A0A9E7F4G1_9LILI</name>
<keyword evidence="3" id="KW-1185">Reference proteome</keyword>
<proteinExistence type="predicted"/>
<protein>
    <submittedName>
        <fullName evidence="2">Uncharacterized protein</fullName>
    </submittedName>
</protein>
<gene>
    <name evidence="2" type="ORF">MUK42_22788</name>
</gene>
<feature type="compositionally biased region" description="Basic and acidic residues" evidence="1">
    <location>
        <begin position="29"/>
        <end position="42"/>
    </location>
</feature>
<reference evidence="2" key="1">
    <citation type="submission" date="2022-05" db="EMBL/GenBank/DDBJ databases">
        <title>The Musa troglodytarum L. genome provides insights into the mechanism of non-climacteric behaviour and enrichment of carotenoids.</title>
        <authorList>
            <person name="Wang J."/>
        </authorList>
    </citation>
    <scope>NUCLEOTIDE SEQUENCE</scope>
    <source>
        <tissue evidence="2">Leaf</tissue>
    </source>
</reference>
<feature type="region of interest" description="Disordered" evidence="1">
    <location>
        <begin position="29"/>
        <end position="69"/>
    </location>
</feature>
<dbReference type="EMBL" id="CP097504">
    <property type="protein sequence ID" value="URD87801.1"/>
    <property type="molecule type" value="Genomic_DNA"/>
</dbReference>
<evidence type="ECO:0000313" key="3">
    <source>
        <dbReference type="Proteomes" id="UP001055439"/>
    </source>
</evidence>
<evidence type="ECO:0000313" key="2">
    <source>
        <dbReference type="EMBL" id="URD87801.1"/>
    </source>
</evidence>
<sequence>MHEKHNSLQELDMMQVHCVPNLASRSALEKLRSASKTEDKESGGATWNGCPKARMHTRRKQGSLHRSATARMPDEFLPCLLV</sequence>
<evidence type="ECO:0000256" key="1">
    <source>
        <dbReference type="SAM" id="MobiDB-lite"/>
    </source>
</evidence>
<dbReference type="AlphaFoldDB" id="A0A9E7F4G1"/>
<dbReference type="Proteomes" id="UP001055439">
    <property type="component" value="Chromosome 2"/>
</dbReference>